<dbReference type="Proteomes" id="UP001228905">
    <property type="component" value="Unassembled WGS sequence"/>
</dbReference>
<reference evidence="1 2" key="1">
    <citation type="submission" date="2023-07" db="EMBL/GenBank/DDBJ databases">
        <title>Genomic Encyclopedia of Type Strains, Phase IV (KMG-IV): sequencing the most valuable type-strain genomes for metagenomic binning, comparative biology and taxonomic classification.</title>
        <authorList>
            <person name="Goeker M."/>
        </authorList>
    </citation>
    <scope>NUCLEOTIDE SEQUENCE [LARGE SCALE GENOMIC DNA]</scope>
    <source>
        <strain evidence="1 2">DSM 18695</strain>
    </source>
</reference>
<organism evidence="1 2">
    <name type="scientific">Caulobacter ginsengisoli</name>
    <dbReference type="NCBI Taxonomy" id="400775"/>
    <lineage>
        <taxon>Bacteria</taxon>
        <taxon>Pseudomonadati</taxon>
        <taxon>Pseudomonadota</taxon>
        <taxon>Alphaproteobacteria</taxon>
        <taxon>Caulobacterales</taxon>
        <taxon>Caulobacteraceae</taxon>
        <taxon>Caulobacter</taxon>
    </lineage>
</organism>
<gene>
    <name evidence="1" type="ORF">QO010_004508</name>
</gene>
<dbReference type="RefSeq" id="WP_370873846.1">
    <property type="nucleotide sequence ID" value="NZ_JAUSVS010000014.1"/>
</dbReference>
<name>A0ABU0J0H1_9CAUL</name>
<keyword evidence="2" id="KW-1185">Reference proteome</keyword>
<sequence>MTKVTPMQHTMLSFALMGGLLVGDRRPKPAPKPKPSRK</sequence>
<evidence type="ECO:0000313" key="1">
    <source>
        <dbReference type="EMBL" id="MDQ0466712.1"/>
    </source>
</evidence>
<protein>
    <recommendedName>
        <fullName evidence="3">PEP-CTERM sorting domain-containing protein</fullName>
    </recommendedName>
</protein>
<accession>A0ABU0J0H1</accession>
<comment type="caution">
    <text evidence="1">The sequence shown here is derived from an EMBL/GenBank/DDBJ whole genome shotgun (WGS) entry which is preliminary data.</text>
</comment>
<proteinExistence type="predicted"/>
<dbReference type="EMBL" id="JAUSVS010000014">
    <property type="protein sequence ID" value="MDQ0466712.1"/>
    <property type="molecule type" value="Genomic_DNA"/>
</dbReference>
<evidence type="ECO:0008006" key="3">
    <source>
        <dbReference type="Google" id="ProtNLM"/>
    </source>
</evidence>
<evidence type="ECO:0000313" key="2">
    <source>
        <dbReference type="Proteomes" id="UP001228905"/>
    </source>
</evidence>